<name>A0A0P9QJN4_PSESX</name>
<sequence length="420" mass="46380">MHRNTDGAGLVGNRASDRLTDPPGGIGRELVATTVFELVHSLHQADVAFLDQIEELQTTVGVLLGDGDHQTQVRFNHLFLRAAGLGLTDRHATVDVLDLGYFQAGFFFQCRQLLLATLDVSLQTTNGFGVFALALGQCVSPAFVNFVARELAKEVGARHTCITYTQLHDGAFLSTKTLKSTPHTLYQTFKLLWNQFDRHEQFGKCNHFGNGVLVVATEFLQRLAGDFHLIGNRTEALLGDDRIGTAFDFVFVVAGVCRFFLVVIGAFGLDGFGIDRRRYFGRRRNAVVRVDIAAQNIGEATAFTGDTCVFGKNMVNRAREVRNCAHHFTDAFFDTFGDFDFAFTGQKFNGTHFTHVHTNGIGGTPDVGLDRCQRCSRFFCGCLVGIGVGQHQGVRIRSTLVYRDPHVVDHADDVFHLLGI</sequence>
<accession>A0A0P9QJN4</accession>
<feature type="transmembrane region" description="Helical" evidence="2">
    <location>
        <begin position="249"/>
        <end position="274"/>
    </location>
</feature>
<protein>
    <submittedName>
        <fullName evidence="3">Uncharacterized protein</fullName>
    </submittedName>
</protein>
<evidence type="ECO:0000313" key="3">
    <source>
        <dbReference type="EMBL" id="KPW98244.1"/>
    </source>
</evidence>
<comment type="caution">
    <text evidence="3">The sequence shown here is derived from an EMBL/GenBank/DDBJ whole genome shotgun (WGS) entry which is preliminary data.</text>
</comment>
<evidence type="ECO:0000256" key="1">
    <source>
        <dbReference type="SAM" id="MobiDB-lite"/>
    </source>
</evidence>
<keyword evidence="2" id="KW-0812">Transmembrane</keyword>
<feature type="region of interest" description="Disordered" evidence="1">
    <location>
        <begin position="1"/>
        <end position="23"/>
    </location>
</feature>
<dbReference type="EMBL" id="LJQD01000121">
    <property type="protein sequence ID" value="KPW98244.1"/>
    <property type="molecule type" value="Genomic_DNA"/>
</dbReference>
<dbReference type="AlphaFoldDB" id="A0A0P9QJN4"/>
<proteinExistence type="predicted"/>
<keyword evidence="2" id="KW-0472">Membrane</keyword>
<reference evidence="3 4" key="1">
    <citation type="submission" date="2015-09" db="EMBL/GenBank/DDBJ databases">
        <title>Genome announcement of multiple Pseudomonas syringae strains.</title>
        <authorList>
            <person name="Thakur S."/>
            <person name="Wang P.W."/>
            <person name="Gong Y."/>
            <person name="Weir B.S."/>
            <person name="Guttman D.S."/>
        </authorList>
    </citation>
    <scope>NUCLEOTIDE SEQUENCE [LARGE SCALE GENOMIC DNA]</scope>
    <source>
        <strain evidence="3 4">ICMP9419</strain>
    </source>
</reference>
<dbReference type="Proteomes" id="UP000050381">
    <property type="component" value="Unassembled WGS sequence"/>
</dbReference>
<organism evidence="3 4">
    <name type="scientific">Pseudomonas syringae pv. castaneae</name>
    <dbReference type="NCBI Taxonomy" id="264450"/>
    <lineage>
        <taxon>Bacteria</taxon>
        <taxon>Pseudomonadati</taxon>
        <taxon>Pseudomonadota</taxon>
        <taxon>Gammaproteobacteria</taxon>
        <taxon>Pseudomonadales</taxon>
        <taxon>Pseudomonadaceae</taxon>
        <taxon>Pseudomonas</taxon>
        <taxon>Pseudomonas syringae</taxon>
    </lineage>
</organism>
<gene>
    <name evidence="3" type="ORF">ALO79_06616</name>
</gene>
<evidence type="ECO:0000256" key="2">
    <source>
        <dbReference type="SAM" id="Phobius"/>
    </source>
</evidence>
<keyword evidence="2" id="KW-1133">Transmembrane helix</keyword>
<evidence type="ECO:0000313" key="4">
    <source>
        <dbReference type="Proteomes" id="UP000050381"/>
    </source>
</evidence>